<dbReference type="KEGG" id="ndk:I601_1786"/>
<name>A0A1A9GIT1_9ACTN</name>
<dbReference type="PATRIC" id="fig|1300347.3.peg.1788"/>
<keyword evidence="2" id="KW-1185">Reference proteome</keyword>
<organism evidence="1 2">
    <name type="scientific">Nocardioides dokdonensis FR1436</name>
    <dbReference type="NCBI Taxonomy" id="1300347"/>
    <lineage>
        <taxon>Bacteria</taxon>
        <taxon>Bacillati</taxon>
        <taxon>Actinomycetota</taxon>
        <taxon>Actinomycetes</taxon>
        <taxon>Propionibacteriales</taxon>
        <taxon>Nocardioidaceae</taxon>
        <taxon>Nocardioides</taxon>
    </lineage>
</organism>
<proteinExistence type="predicted"/>
<reference evidence="1 2" key="1">
    <citation type="submission" date="2016-03" db="EMBL/GenBank/DDBJ databases">
        <title>Complete genome sequence of a soil Actinobacterium, Nocardioides dokdonensis FR1436.</title>
        <authorList>
            <person name="Kwon S.-K."/>
            <person name="Kim K."/>
            <person name="Kim J.F."/>
        </authorList>
    </citation>
    <scope>NUCLEOTIDE SEQUENCE [LARGE SCALE GENOMIC DNA]</scope>
    <source>
        <strain evidence="1 2">FR1436</strain>
    </source>
</reference>
<evidence type="ECO:0000313" key="1">
    <source>
        <dbReference type="EMBL" id="ANH38217.1"/>
    </source>
</evidence>
<dbReference type="EMBL" id="CP015079">
    <property type="protein sequence ID" value="ANH38217.1"/>
    <property type="molecule type" value="Genomic_DNA"/>
</dbReference>
<dbReference type="STRING" id="1300347.I601_1786"/>
<sequence length="60" mass="6607">MDELATALLPWPSVERDTHRMSAEPLPADIMEWMGMDESMVEFALDLAPESASTAAQSAR</sequence>
<dbReference type="Proteomes" id="UP000077868">
    <property type="component" value="Chromosome"/>
</dbReference>
<dbReference type="AlphaFoldDB" id="A0A1A9GIT1"/>
<protein>
    <submittedName>
        <fullName evidence="1">Uncharacterized protein</fullName>
    </submittedName>
</protein>
<accession>A0A1A9GIT1</accession>
<evidence type="ECO:0000313" key="2">
    <source>
        <dbReference type="Proteomes" id="UP000077868"/>
    </source>
</evidence>
<gene>
    <name evidence="1" type="ORF">I601_1786</name>
</gene>